<evidence type="ECO:0000313" key="3">
    <source>
        <dbReference type="Proteomes" id="UP000596827"/>
    </source>
</evidence>
<keyword evidence="3" id="KW-1185">Reference proteome</keyword>
<dbReference type="Proteomes" id="UP000596827">
    <property type="component" value="Unassembled WGS sequence"/>
</dbReference>
<reference evidence="2" key="1">
    <citation type="submission" date="2020-08" db="EMBL/GenBank/DDBJ databases">
        <title>Ramlibacter sp. GTP1 16S ribosomal RNA gene genome sequencing and assembly.</title>
        <authorList>
            <person name="Kang M."/>
        </authorList>
    </citation>
    <scope>NUCLEOTIDE SEQUENCE</scope>
    <source>
        <strain evidence="2">GTP1</strain>
    </source>
</reference>
<gene>
    <name evidence="2" type="ORF">H8R02_23215</name>
</gene>
<name>A0A923MCD6_9BURK</name>
<dbReference type="EMBL" id="JACORU010000010">
    <property type="protein sequence ID" value="MBC5767395.1"/>
    <property type="molecule type" value="Genomic_DNA"/>
</dbReference>
<accession>A0A923MCD6</accession>
<comment type="caution">
    <text evidence="2">The sequence shown here is derived from an EMBL/GenBank/DDBJ whole genome shotgun (WGS) entry which is preliminary data.</text>
</comment>
<evidence type="ECO:0008006" key="4">
    <source>
        <dbReference type="Google" id="ProtNLM"/>
    </source>
</evidence>
<feature type="compositionally biased region" description="Low complexity" evidence="1">
    <location>
        <begin position="31"/>
        <end position="50"/>
    </location>
</feature>
<protein>
    <recommendedName>
        <fullName evidence="4">L,D-transpeptidase</fullName>
    </recommendedName>
</protein>
<evidence type="ECO:0000256" key="1">
    <source>
        <dbReference type="SAM" id="MobiDB-lite"/>
    </source>
</evidence>
<evidence type="ECO:0000313" key="2">
    <source>
        <dbReference type="EMBL" id="MBC5767395.1"/>
    </source>
</evidence>
<dbReference type="AlphaFoldDB" id="A0A923MCD6"/>
<feature type="region of interest" description="Disordered" evidence="1">
    <location>
        <begin position="23"/>
        <end position="65"/>
    </location>
</feature>
<proteinExistence type="predicted"/>
<organism evidence="2 3">
    <name type="scientific">Ramlibacter albus</name>
    <dbReference type="NCBI Taxonomy" id="2079448"/>
    <lineage>
        <taxon>Bacteria</taxon>
        <taxon>Pseudomonadati</taxon>
        <taxon>Pseudomonadota</taxon>
        <taxon>Betaproteobacteria</taxon>
        <taxon>Burkholderiales</taxon>
        <taxon>Comamonadaceae</taxon>
        <taxon>Ramlibacter</taxon>
    </lineage>
</organism>
<sequence length="263" mass="28264">MLLGAGILVLVVPLRMVQQRHAQQATPPGPVVTAPKQAPAQPPVAAAPQAPAAPPSPGLRLADFGKTTPSPDVKLIANWALHTRDNGARSMVIIDKKMARVYVLDPQGRLKASSPALLGEWVGDESTPGVGDKPLSQLKKWEKTTPAGRFVAEMGMNAHHQDVVWVSYDLAVSMHRVIKGLPNEHRAARLASPTHTDNRISNGCVNLPKPFYEKVLAPTVKSTGAIIYVLPDKKSVEEVFKAYDVTSPLQMAQRAPETARAPG</sequence>